<keyword evidence="3" id="KW-1185">Reference proteome</keyword>
<name>A0A7D5LDR8_9EURY</name>
<protein>
    <submittedName>
        <fullName evidence="2">Uncharacterized protein</fullName>
    </submittedName>
</protein>
<evidence type="ECO:0000256" key="1">
    <source>
        <dbReference type="SAM" id="MobiDB-lite"/>
    </source>
</evidence>
<feature type="compositionally biased region" description="Acidic residues" evidence="1">
    <location>
        <begin position="174"/>
        <end position="183"/>
    </location>
</feature>
<dbReference type="KEGG" id="halu:HUG12_18295"/>
<gene>
    <name evidence="2" type="ORF">HUG12_18295</name>
</gene>
<accession>A0A7D5LDR8</accession>
<dbReference type="AlphaFoldDB" id="A0A7D5LDR8"/>
<dbReference type="GeneID" id="56039452"/>
<organism evidence="2 3">
    <name type="scientific">Halorarum salinum</name>
    <dbReference type="NCBI Taxonomy" id="2743089"/>
    <lineage>
        <taxon>Archaea</taxon>
        <taxon>Methanobacteriati</taxon>
        <taxon>Methanobacteriota</taxon>
        <taxon>Stenosarchaea group</taxon>
        <taxon>Halobacteria</taxon>
        <taxon>Halobacteriales</taxon>
        <taxon>Haloferacaceae</taxon>
        <taxon>Halorarum</taxon>
    </lineage>
</organism>
<reference evidence="2 3" key="1">
    <citation type="submission" date="2020-06" db="EMBL/GenBank/DDBJ databases">
        <title>NJ-3-1, isolated from saline soil.</title>
        <authorList>
            <person name="Cui H.L."/>
            <person name="Shi X."/>
        </authorList>
    </citation>
    <scope>NUCLEOTIDE SEQUENCE [LARGE SCALE GENOMIC DNA]</scope>
    <source>
        <strain evidence="2 3">NJ-3-1</strain>
    </source>
</reference>
<dbReference type="EMBL" id="CP058579">
    <property type="protein sequence ID" value="QLG63569.1"/>
    <property type="molecule type" value="Genomic_DNA"/>
</dbReference>
<dbReference type="Proteomes" id="UP000509626">
    <property type="component" value="Chromosome"/>
</dbReference>
<sequence length="225" mass="24192">MEATTDGRYRVLSRGEGAVTLADLAPVEDPADAYEPVQVAATDYGGSLADAVAALEPGFVVDAELAWAGGEARFESVSVRRRDRYWYADDVENLFEAARDAWRDARAAGDAMGSRVTRNTDGETNGALYVFADAGARDLLAEFRNGTTPIEPLVERVNEGAIEDANGDGGGGYDADDADDVDDGAEHPPEREVFVLRPADGAFVVVYVAFERDGLLARTVRDTYF</sequence>
<feature type="region of interest" description="Disordered" evidence="1">
    <location>
        <begin position="162"/>
        <end position="187"/>
    </location>
</feature>
<dbReference type="RefSeq" id="WP_179270153.1">
    <property type="nucleotide sequence ID" value="NZ_CP058579.1"/>
</dbReference>
<evidence type="ECO:0000313" key="2">
    <source>
        <dbReference type="EMBL" id="QLG63569.1"/>
    </source>
</evidence>
<dbReference type="Pfam" id="PF20368">
    <property type="entry name" value="DUF6663"/>
    <property type="match status" value="1"/>
</dbReference>
<dbReference type="OrthoDB" id="212231at2157"/>
<proteinExistence type="predicted"/>
<evidence type="ECO:0000313" key="3">
    <source>
        <dbReference type="Proteomes" id="UP000509626"/>
    </source>
</evidence>
<dbReference type="InterPro" id="IPR046604">
    <property type="entry name" value="DUF6663"/>
</dbReference>